<feature type="domain" description="Helicase C-terminal" evidence="6">
    <location>
        <begin position="419"/>
        <end position="569"/>
    </location>
</feature>
<evidence type="ECO:0000259" key="6">
    <source>
        <dbReference type="PROSITE" id="PS51194"/>
    </source>
</evidence>
<keyword evidence="2" id="KW-0378">Hydrolase</keyword>
<dbReference type="InterPro" id="IPR050615">
    <property type="entry name" value="ATP-dep_DNA_Helicase"/>
</dbReference>
<evidence type="ECO:0000256" key="4">
    <source>
        <dbReference type="ARBA" id="ARBA00022840"/>
    </source>
</evidence>
<accession>A0ABV8F3Y5</accession>
<gene>
    <name evidence="7" type="ORF">ACFOYY_21395</name>
</gene>
<dbReference type="Pfam" id="PF00271">
    <property type="entry name" value="Helicase_C"/>
    <property type="match status" value="1"/>
</dbReference>
<evidence type="ECO:0000259" key="5">
    <source>
        <dbReference type="PROSITE" id="PS51192"/>
    </source>
</evidence>
<organism evidence="7 8">
    <name type="scientific">Streptosporangium jomthongense</name>
    <dbReference type="NCBI Taxonomy" id="1193683"/>
    <lineage>
        <taxon>Bacteria</taxon>
        <taxon>Bacillati</taxon>
        <taxon>Actinomycetota</taxon>
        <taxon>Actinomycetes</taxon>
        <taxon>Streptosporangiales</taxon>
        <taxon>Streptosporangiaceae</taxon>
        <taxon>Streptosporangium</taxon>
    </lineage>
</organism>
<evidence type="ECO:0000256" key="2">
    <source>
        <dbReference type="ARBA" id="ARBA00022801"/>
    </source>
</evidence>
<keyword evidence="3 7" id="KW-0347">Helicase</keyword>
<dbReference type="RefSeq" id="WP_386191186.1">
    <property type="nucleotide sequence ID" value="NZ_JBHSBC010000021.1"/>
</dbReference>
<reference evidence="8" key="1">
    <citation type="journal article" date="2019" name="Int. J. Syst. Evol. Microbiol.">
        <title>The Global Catalogue of Microorganisms (GCM) 10K type strain sequencing project: providing services to taxonomists for standard genome sequencing and annotation.</title>
        <authorList>
            <consortium name="The Broad Institute Genomics Platform"/>
            <consortium name="The Broad Institute Genome Sequencing Center for Infectious Disease"/>
            <person name="Wu L."/>
            <person name="Ma J."/>
        </authorList>
    </citation>
    <scope>NUCLEOTIDE SEQUENCE [LARGE SCALE GENOMIC DNA]</scope>
    <source>
        <strain evidence="8">TBRC 7912</strain>
    </source>
</reference>
<sequence>MLADPLQGDSTRLLAALIASQHLDIRLARVTNRATSQAKRMFHDKVGLFSDREMNIVGFRGSLNESFLGLSPAGNIESIDVWPSWEDKRDSERAQNAASRFERLWRGEAHGVTIISLPDHFREELERVAEDFDLNEALTQLRDNQPRPSDTTEEPSIGGLSLLPHQKEAVTAWRNNDCRGIFAHATGAGKTVSALYCADVILRRGYVPLILVPSTLLLDQWAGNLRDIIGARVILCGGGNDRWNRNGLVRAALEQAAGEKPHAVVAIMNSAASTDFIAQVRPLSKKVALIADEVHRLGSPIFRGIIDKIDAPVRLGLSATPERANDPSGTAAILDYFGGIVHTYTLKQALDDGVLAPYRYIPHWVELTNSEQMEWDLRTSRIRRLYAQSRRTGSGPEIAERLLMQLIERARIAKNASRKIDQAVDVVVENYRPNANAKWLIYCDNQGQLQEVIAGLRQRGIVAWEYHRQMAGDAHTTLKLFEETGGIVVAIRCLDEGVDIPSATHALILASSRNPREFIQRRGRVLRRAPGKVTATLIDILAFPSHIEQNDPNLSLVVGELARAVQFAEWSLGKSGMSILQRRWIEMGLPLDQLDELRQSGLEEEASHLLGDGGQGEQ</sequence>
<dbReference type="SUPFAM" id="SSF52540">
    <property type="entry name" value="P-loop containing nucleoside triphosphate hydrolases"/>
    <property type="match status" value="1"/>
</dbReference>
<dbReference type="GO" id="GO:0004386">
    <property type="term" value="F:helicase activity"/>
    <property type="evidence" value="ECO:0007669"/>
    <property type="project" value="UniProtKB-KW"/>
</dbReference>
<keyword evidence="1" id="KW-0547">Nucleotide-binding</keyword>
<dbReference type="PANTHER" id="PTHR11274">
    <property type="entry name" value="RAD25/XP-B DNA REPAIR HELICASE"/>
    <property type="match status" value="1"/>
</dbReference>
<proteinExistence type="predicted"/>
<keyword evidence="4" id="KW-0067">ATP-binding</keyword>
<dbReference type="EMBL" id="JBHSBC010000021">
    <property type="protein sequence ID" value="MFC3982710.1"/>
    <property type="molecule type" value="Genomic_DNA"/>
</dbReference>
<dbReference type="InterPro" id="IPR006935">
    <property type="entry name" value="Helicase/UvrB_N"/>
</dbReference>
<dbReference type="InterPro" id="IPR014001">
    <property type="entry name" value="Helicase_ATP-bd"/>
</dbReference>
<dbReference type="PROSITE" id="PS51192">
    <property type="entry name" value="HELICASE_ATP_BIND_1"/>
    <property type="match status" value="1"/>
</dbReference>
<evidence type="ECO:0000256" key="1">
    <source>
        <dbReference type="ARBA" id="ARBA00022741"/>
    </source>
</evidence>
<dbReference type="PROSITE" id="PS51194">
    <property type="entry name" value="HELICASE_CTER"/>
    <property type="match status" value="1"/>
</dbReference>
<comment type="caution">
    <text evidence="7">The sequence shown here is derived from an EMBL/GenBank/DDBJ whole genome shotgun (WGS) entry which is preliminary data.</text>
</comment>
<dbReference type="CDD" id="cd17926">
    <property type="entry name" value="DEXHc_RE"/>
    <property type="match status" value="1"/>
</dbReference>
<dbReference type="InterPro" id="IPR001650">
    <property type="entry name" value="Helicase_C-like"/>
</dbReference>
<name>A0ABV8F3Y5_9ACTN</name>
<dbReference type="SMART" id="SM00490">
    <property type="entry name" value="HELICc"/>
    <property type="match status" value="1"/>
</dbReference>
<dbReference type="InterPro" id="IPR027417">
    <property type="entry name" value="P-loop_NTPase"/>
</dbReference>
<dbReference type="Gene3D" id="3.40.50.300">
    <property type="entry name" value="P-loop containing nucleotide triphosphate hydrolases"/>
    <property type="match status" value="2"/>
</dbReference>
<dbReference type="Proteomes" id="UP001595698">
    <property type="component" value="Unassembled WGS sequence"/>
</dbReference>
<evidence type="ECO:0000313" key="8">
    <source>
        <dbReference type="Proteomes" id="UP001595698"/>
    </source>
</evidence>
<dbReference type="SMART" id="SM00487">
    <property type="entry name" value="DEXDc"/>
    <property type="match status" value="1"/>
</dbReference>
<keyword evidence="8" id="KW-1185">Reference proteome</keyword>
<protein>
    <submittedName>
        <fullName evidence="7">DEAD/DEAH box helicase family protein</fullName>
    </submittedName>
</protein>
<feature type="domain" description="Helicase ATP-binding" evidence="5">
    <location>
        <begin position="171"/>
        <end position="339"/>
    </location>
</feature>
<evidence type="ECO:0000313" key="7">
    <source>
        <dbReference type="EMBL" id="MFC3982710.1"/>
    </source>
</evidence>
<dbReference type="PANTHER" id="PTHR11274:SF0">
    <property type="entry name" value="GENERAL TRANSCRIPTION AND DNA REPAIR FACTOR IIH HELICASE SUBUNIT XPB"/>
    <property type="match status" value="1"/>
</dbReference>
<dbReference type="Pfam" id="PF04851">
    <property type="entry name" value="ResIII"/>
    <property type="match status" value="1"/>
</dbReference>
<evidence type="ECO:0000256" key="3">
    <source>
        <dbReference type="ARBA" id="ARBA00022806"/>
    </source>
</evidence>